<evidence type="ECO:0000313" key="2">
    <source>
        <dbReference type="Proteomes" id="UP000009168"/>
    </source>
</evidence>
<dbReference type="InParanoid" id="Q224P6"/>
<accession>Q224P6</accession>
<dbReference type="KEGG" id="tet:TTHERM_02418110"/>
<dbReference type="InterPro" id="IPR036322">
    <property type="entry name" value="WD40_repeat_dom_sf"/>
</dbReference>
<dbReference type="GeneID" id="7828477"/>
<sequence>MTISGLPFRSEQQQIQIQYMFHVGSEELTQSTKKAAKYSIHRTLIMSIFNHLNLLLMGNLLNTNYNQQSELLAVAVQTGNVFLYNTTFKNQFQLLSKFSTGSNLINSLFISQDGNWLYIASDVKGVFMMSIKKQQLYEDNNNINDTSVKLIVAAHGTFGLRAQQVIVSKDNHYIYAFDFWYGFFYTNVEENINLSF</sequence>
<gene>
    <name evidence="1" type="ORF">TTHERM_02418110</name>
</gene>
<protein>
    <submittedName>
        <fullName evidence="1">Uncharacterized protein</fullName>
    </submittedName>
</protein>
<organism evidence="1 2">
    <name type="scientific">Tetrahymena thermophila (strain SB210)</name>
    <dbReference type="NCBI Taxonomy" id="312017"/>
    <lineage>
        <taxon>Eukaryota</taxon>
        <taxon>Sar</taxon>
        <taxon>Alveolata</taxon>
        <taxon>Ciliophora</taxon>
        <taxon>Intramacronucleata</taxon>
        <taxon>Oligohymenophorea</taxon>
        <taxon>Hymenostomatida</taxon>
        <taxon>Tetrahymenina</taxon>
        <taxon>Tetrahymenidae</taxon>
        <taxon>Tetrahymena</taxon>
    </lineage>
</organism>
<dbReference type="SUPFAM" id="SSF50978">
    <property type="entry name" value="WD40 repeat-like"/>
    <property type="match status" value="1"/>
</dbReference>
<dbReference type="Gene3D" id="2.130.10.10">
    <property type="entry name" value="YVTN repeat-like/Quinoprotein amine dehydrogenase"/>
    <property type="match status" value="1"/>
</dbReference>
<dbReference type="InterPro" id="IPR015943">
    <property type="entry name" value="WD40/YVTN_repeat-like_dom_sf"/>
</dbReference>
<keyword evidence="2" id="KW-1185">Reference proteome</keyword>
<name>Q224P6_TETTS</name>
<dbReference type="AlphaFoldDB" id="Q224P6"/>
<dbReference type="HOGENOM" id="CLU_1374707_0_0_1"/>
<dbReference type="EMBL" id="GG663139">
    <property type="protein sequence ID" value="EAR80762.2"/>
    <property type="molecule type" value="Genomic_DNA"/>
</dbReference>
<evidence type="ECO:0000313" key="1">
    <source>
        <dbReference type="EMBL" id="EAR80762.2"/>
    </source>
</evidence>
<dbReference type="RefSeq" id="XP_001028425.2">
    <property type="nucleotide sequence ID" value="XM_001028425.2"/>
</dbReference>
<reference evidence="2" key="1">
    <citation type="journal article" date="2006" name="PLoS Biol.">
        <title>Macronuclear genome sequence of the ciliate Tetrahymena thermophila, a model eukaryote.</title>
        <authorList>
            <person name="Eisen J.A."/>
            <person name="Coyne R.S."/>
            <person name="Wu M."/>
            <person name="Wu D."/>
            <person name="Thiagarajan M."/>
            <person name="Wortman J.R."/>
            <person name="Badger J.H."/>
            <person name="Ren Q."/>
            <person name="Amedeo P."/>
            <person name="Jones K.M."/>
            <person name="Tallon L.J."/>
            <person name="Delcher A.L."/>
            <person name="Salzberg S.L."/>
            <person name="Silva J.C."/>
            <person name="Haas B.J."/>
            <person name="Majoros W.H."/>
            <person name="Farzad M."/>
            <person name="Carlton J.M."/>
            <person name="Smith R.K. Jr."/>
            <person name="Garg J."/>
            <person name="Pearlman R.E."/>
            <person name="Karrer K.M."/>
            <person name="Sun L."/>
            <person name="Manning G."/>
            <person name="Elde N.C."/>
            <person name="Turkewitz A.P."/>
            <person name="Asai D.J."/>
            <person name="Wilkes D.E."/>
            <person name="Wang Y."/>
            <person name="Cai H."/>
            <person name="Collins K."/>
            <person name="Stewart B.A."/>
            <person name="Lee S.R."/>
            <person name="Wilamowska K."/>
            <person name="Weinberg Z."/>
            <person name="Ruzzo W.L."/>
            <person name="Wloga D."/>
            <person name="Gaertig J."/>
            <person name="Frankel J."/>
            <person name="Tsao C.-C."/>
            <person name="Gorovsky M.A."/>
            <person name="Keeling P.J."/>
            <person name="Waller R.F."/>
            <person name="Patron N.J."/>
            <person name="Cherry J.M."/>
            <person name="Stover N.A."/>
            <person name="Krieger C.J."/>
            <person name="del Toro C."/>
            <person name="Ryder H.F."/>
            <person name="Williamson S.C."/>
            <person name="Barbeau R.A."/>
            <person name="Hamilton E.P."/>
            <person name="Orias E."/>
        </authorList>
    </citation>
    <scope>NUCLEOTIDE SEQUENCE [LARGE SCALE GENOMIC DNA]</scope>
    <source>
        <strain evidence="2">SB210</strain>
    </source>
</reference>
<proteinExistence type="predicted"/>
<dbReference type="Proteomes" id="UP000009168">
    <property type="component" value="Unassembled WGS sequence"/>
</dbReference>